<keyword evidence="4" id="KW-1185">Reference proteome</keyword>
<name>A0A1Q8Q9V2_9BACI</name>
<accession>A0A1Q8Q9V2</accession>
<keyword evidence="2" id="KW-0732">Signal</keyword>
<dbReference type="AlphaFoldDB" id="A0A1Q8Q9V2"/>
<evidence type="ECO:0000256" key="1">
    <source>
        <dbReference type="SAM" id="MobiDB-lite"/>
    </source>
</evidence>
<feature type="compositionally biased region" description="Basic and acidic residues" evidence="1">
    <location>
        <begin position="25"/>
        <end position="43"/>
    </location>
</feature>
<evidence type="ECO:0000256" key="2">
    <source>
        <dbReference type="SAM" id="SignalP"/>
    </source>
</evidence>
<comment type="caution">
    <text evidence="3">The sequence shown here is derived from an EMBL/GenBank/DDBJ whole genome shotgun (WGS) entry which is preliminary data.</text>
</comment>
<organism evidence="3 4">
    <name type="scientific">Domibacillus antri</name>
    <dbReference type="NCBI Taxonomy" id="1714264"/>
    <lineage>
        <taxon>Bacteria</taxon>
        <taxon>Bacillati</taxon>
        <taxon>Bacillota</taxon>
        <taxon>Bacilli</taxon>
        <taxon>Bacillales</taxon>
        <taxon>Bacillaceae</taxon>
        <taxon>Domibacillus</taxon>
    </lineage>
</organism>
<reference evidence="3 4" key="1">
    <citation type="submission" date="2016-12" db="EMBL/GenBank/DDBJ databases">
        <title>Domibacillus antri genome sequencing.</title>
        <authorList>
            <person name="Verma A."/>
            <person name="Krishnamurthi S."/>
        </authorList>
    </citation>
    <scope>NUCLEOTIDE SEQUENCE [LARGE SCALE GENOMIC DNA]</scope>
    <source>
        <strain evidence="3 4">XD80</strain>
    </source>
</reference>
<feature type="region of interest" description="Disordered" evidence="1">
    <location>
        <begin position="24"/>
        <end position="43"/>
    </location>
</feature>
<evidence type="ECO:0000313" key="3">
    <source>
        <dbReference type="EMBL" id="OLN24119.1"/>
    </source>
</evidence>
<gene>
    <name evidence="3" type="ORF">BTO30_01515</name>
</gene>
<evidence type="ECO:0000313" key="4">
    <source>
        <dbReference type="Proteomes" id="UP000185568"/>
    </source>
</evidence>
<dbReference type="Proteomes" id="UP000185568">
    <property type="component" value="Unassembled WGS sequence"/>
</dbReference>
<dbReference type="PROSITE" id="PS51257">
    <property type="entry name" value="PROKAR_LIPOPROTEIN"/>
    <property type="match status" value="1"/>
</dbReference>
<dbReference type="RefSeq" id="WP_075396937.1">
    <property type="nucleotide sequence ID" value="NZ_MSDU01000003.1"/>
</dbReference>
<sequence>MKTLLLVIGLLILSGCSSNEDAIQNEEKKKETAAETAEMKAERSDETLEELLEEVDFGTQLTQSCGGLAVEMTTAYLHADDVRPSIIGFCHHAGNANLEGNTAAVAAAIYNESDKTWHIDINEHEFLTHPARFAGNLQLKDGSERVVIELYEDPAAFGGTGAIILSSKDNGLVIERINSSVTQNGKVSTDGNKILIEDDHVIETFTYGKNSVTHTETVKETDTKADRVITYNKHNNGPLFATPENGSVLDVKPGDIISFVPDKPLNLVDFQIRTGMKADPDQPDTYIVSESDIGDTIELGEYPYDDMIMYTIGDASFFASTAFFNELKEEKMPGSSVQLSTPNTEIESLLEGETFIHEYSDAGAKHLEYEKFIYAVPFLEEEGDIIYTIIRKLPFSTPLTGDDFIESWGEPDERIIDPEFSHGNLTLHYSFPAGHYAEVHLSDTMSNSEARAISLHRKK</sequence>
<dbReference type="OrthoDB" id="2962439at2"/>
<feature type="chain" id="PRO_5038917172" evidence="2">
    <location>
        <begin position="20"/>
        <end position="459"/>
    </location>
</feature>
<dbReference type="EMBL" id="MSDU01000003">
    <property type="protein sequence ID" value="OLN24119.1"/>
    <property type="molecule type" value="Genomic_DNA"/>
</dbReference>
<feature type="signal peptide" evidence="2">
    <location>
        <begin position="1"/>
        <end position="19"/>
    </location>
</feature>
<protein>
    <submittedName>
        <fullName evidence="3">Uncharacterized protein</fullName>
    </submittedName>
</protein>
<proteinExistence type="predicted"/>